<keyword evidence="1" id="KW-0472">Membrane</keyword>
<accession>A0A2U3K616</accession>
<evidence type="ECO:0000313" key="3">
    <source>
        <dbReference type="Proteomes" id="UP000238701"/>
    </source>
</evidence>
<reference evidence="3" key="1">
    <citation type="submission" date="2018-02" db="EMBL/GenBank/DDBJ databases">
        <authorList>
            <person name="Hausmann B."/>
        </authorList>
    </citation>
    <scope>NUCLEOTIDE SEQUENCE [LARGE SCALE GENOMIC DNA]</scope>
    <source>
        <strain evidence="3">Peat soil MAG SbA1</strain>
    </source>
</reference>
<name>A0A2U3K616_9BACT</name>
<feature type="transmembrane region" description="Helical" evidence="1">
    <location>
        <begin position="6"/>
        <end position="33"/>
    </location>
</feature>
<evidence type="ECO:0000256" key="1">
    <source>
        <dbReference type="SAM" id="Phobius"/>
    </source>
</evidence>
<proteinExistence type="predicted"/>
<protein>
    <submittedName>
        <fullName evidence="2">Uncharacterized protein</fullName>
    </submittedName>
</protein>
<organism evidence="2 3">
    <name type="scientific">Candidatus Sulfotelmatobacter kueseliae</name>
    <dbReference type="NCBI Taxonomy" id="2042962"/>
    <lineage>
        <taxon>Bacteria</taxon>
        <taxon>Pseudomonadati</taxon>
        <taxon>Acidobacteriota</taxon>
        <taxon>Terriglobia</taxon>
        <taxon>Terriglobales</taxon>
        <taxon>Candidatus Korobacteraceae</taxon>
        <taxon>Candidatus Sulfotelmatobacter</taxon>
    </lineage>
</organism>
<evidence type="ECO:0000313" key="2">
    <source>
        <dbReference type="EMBL" id="SPF35124.1"/>
    </source>
</evidence>
<gene>
    <name evidence="2" type="ORF">SBA1_140014</name>
</gene>
<dbReference type="EMBL" id="OMOD01000046">
    <property type="protein sequence ID" value="SPF35124.1"/>
    <property type="molecule type" value="Genomic_DNA"/>
</dbReference>
<keyword evidence="1" id="KW-1133">Transmembrane helix</keyword>
<dbReference type="AlphaFoldDB" id="A0A2U3K616"/>
<sequence length="45" mass="4770">MQQFTTIGMIAVTASISDIYIAPIIIGPIHLLLSVGRSGSFGEHL</sequence>
<keyword evidence="1" id="KW-0812">Transmembrane</keyword>
<dbReference type="Proteomes" id="UP000238701">
    <property type="component" value="Unassembled WGS sequence"/>
</dbReference>